<dbReference type="Proteomes" id="UP001200513">
    <property type="component" value="Chromosome"/>
</dbReference>
<evidence type="ECO:0000256" key="1">
    <source>
        <dbReference type="SAM" id="MobiDB-lite"/>
    </source>
</evidence>
<accession>A0A9Y1FPM9</accession>
<gene>
    <name evidence="2" type="ORF">K9W46_02425</name>
</gene>
<organism evidence="2">
    <name type="scientific">Candidatus Heimdallarchaeum endolithica</name>
    <dbReference type="NCBI Taxonomy" id="2876572"/>
    <lineage>
        <taxon>Archaea</taxon>
        <taxon>Promethearchaeati</taxon>
        <taxon>Candidatus Heimdallarchaeota</taxon>
        <taxon>Candidatus Heimdallarchaeia (ex Rinke et al. 2021) (nom. nud.)</taxon>
        <taxon>Candidatus Heimdallarchaeales</taxon>
        <taxon>Candidatus Heimdallarchaeaceae</taxon>
        <taxon>Candidatus Heimdallarchaeum</taxon>
    </lineage>
</organism>
<feature type="region of interest" description="Disordered" evidence="1">
    <location>
        <begin position="30"/>
        <end position="60"/>
    </location>
</feature>
<evidence type="ECO:0000313" key="2">
    <source>
        <dbReference type="EMBL" id="UJG45027.1"/>
    </source>
</evidence>
<proteinExistence type="predicted"/>
<sequence>MTPFFLRNSAQRLTSFDGLLFPKYEIIGKGEKRREEMKEKEEGRREEKNGGQRREDEGFK</sequence>
<reference evidence="2" key="1">
    <citation type="journal article" date="2022" name="Nat. Microbiol.">
        <title>Unique mobile elements and scalable gene flow at the prokaryote-eukaryote boundary revealed by circularized Asgard archaea genomes.</title>
        <authorList>
            <person name="Wu F."/>
            <person name="Speth D.R."/>
            <person name="Philosof A."/>
            <person name="Cremiere A."/>
            <person name="Narayanan A."/>
            <person name="Barco R.A."/>
            <person name="Connon S.A."/>
            <person name="Amend J.P."/>
            <person name="Antoshechkin I.A."/>
            <person name="Orphan V.J."/>
        </authorList>
    </citation>
    <scope>NUCLEOTIDE SEQUENCE</scope>
    <source>
        <strain evidence="2">PR6</strain>
    </source>
</reference>
<protein>
    <submittedName>
        <fullName evidence="2">Uncharacterized protein</fullName>
    </submittedName>
</protein>
<dbReference type="EMBL" id="CP084167">
    <property type="protein sequence ID" value="UJG45027.1"/>
    <property type="molecule type" value="Genomic_DNA"/>
</dbReference>
<name>A0A9Y1FPM9_9ARCH</name>
<dbReference type="AlphaFoldDB" id="A0A9Y1FPM9"/>